<keyword evidence="4 7" id="KW-0694">RNA-binding</keyword>
<dbReference type="InterPro" id="IPR027157">
    <property type="entry name" value="NCBP2"/>
</dbReference>
<reference evidence="12" key="1">
    <citation type="journal article" date="2006" name="PLoS Biol.">
        <title>Macronuclear genome sequence of the ciliate Tetrahymena thermophila, a model eukaryote.</title>
        <authorList>
            <person name="Eisen J.A."/>
            <person name="Coyne R.S."/>
            <person name="Wu M."/>
            <person name="Wu D."/>
            <person name="Thiagarajan M."/>
            <person name="Wortman J.R."/>
            <person name="Badger J.H."/>
            <person name="Ren Q."/>
            <person name="Amedeo P."/>
            <person name="Jones K.M."/>
            <person name="Tallon L.J."/>
            <person name="Delcher A.L."/>
            <person name="Salzberg S.L."/>
            <person name="Silva J.C."/>
            <person name="Haas B.J."/>
            <person name="Majoros W.H."/>
            <person name="Farzad M."/>
            <person name="Carlton J.M."/>
            <person name="Smith R.K. Jr."/>
            <person name="Garg J."/>
            <person name="Pearlman R.E."/>
            <person name="Karrer K.M."/>
            <person name="Sun L."/>
            <person name="Manning G."/>
            <person name="Elde N.C."/>
            <person name="Turkewitz A.P."/>
            <person name="Asai D.J."/>
            <person name="Wilkes D.E."/>
            <person name="Wang Y."/>
            <person name="Cai H."/>
            <person name="Collins K."/>
            <person name="Stewart B.A."/>
            <person name="Lee S.R."/>
            <person name="Wilamowska K."/>
            <person name="Weinberg Z."/>
            <person name="Ruzzo W.L."/>
            <person name="Wloga D."/>
            <person name="Gaertig J."/>
            <person name="Frankel J."/>
            <person name="Tsao C.-C."/>
            <person name="Gorovsky M.A."/>
            <person name="Keeling P.J."/>
            <person name="Waller R.F."/>
            <person name="Patron N.J."/>
            <person name="Cherry J.M."/>
            <person name="Stover N.A."/>
            <person name="Krieger C.J."/>
            <person name="del Toro C."/>
            <person name="Ryder H.F."/>
            <person name="Williamson S.C."/>
            <person name="Barbeau R.A."/>
            <person name="Hamilton E.P."/>
            <person name="Orias E."/>
        </authorList>
    </citation>
    <scope>NUCLEOTIDE SEQUENCE [LARGE SCALE GENOMIC DNA]</scope>
    <source>
        <strain evidence="12">SB210</strain>
    </source>
</reference>
<dbReference type="InParanoid" id="I7M6K8"/>
<proteinExistence type="inferred from homology"/>
<dbReference type="PANTHER" id="PTHR18847:SF0">
    <property type="entry name" value="NUCLEAR CAP-BINDING PROTEIN SUBUNIT 2"/>
    <property type="match status" value="1"/>
</dbReference>
<keyword evidence="3 8" id="KW-0507">mRNA processing</keyword>
<dbReference type="STRING" id="312017.I7M6K8"/>
<gene>
    <name evidence="11" type="ORF">TTHERM_00471730</name>
</gene>
<dbReference type="GO" id="GO:0005634">
    <property type="term" value="C:nucleus"/>
    <property type="evidence" value="ECO:0007669"/>
    <property type="project" value="UniProtKB-SubCell"/>
</dbReference>
<dbReference type="eggNOG" id="KOG0121">
    <property type="taxonomic scope" value="Eukaryota"/>
</dbReference>
<evidence type="ECO:0000256" key="7">
    <source>
        <dbReference type="PROSITE-ProRule" id="PRU00176"/>
    </source>
</evidence>
<dbReference type="AlphaFoldDB" id="I7M6K8"/>
<feature type="domain" description="RRM" evidence="10">
    <location>
        <begin position="35"/>
        <end position="112"/>
    </location>
</feature>
<dbReference type="SMART" id="SM00360">
    <property type="entry name" value="RRM"/>
    <property type="match status" value="1"/>
</dbReference>
<dbReference type="OMA" id="VYHTHEE"/>
<dbReference type="GeneID" id="7832252"/>
<dbReference type="SUPFAM" id="SSF54928">
    <property type="entry name" value="RNA-binding domain, RBD"/>
    <property type="match status" value="1"/>
</dbReference>
<dbReference type="FunCoup" id="I7M6K8">
    <property type="interactions" value="249"/>
</dbReference>
<dbReference type="PANTHER" id="PTHR18847">
    <property type="entry name" value="20 KD NUCLEAR CAP BINDING PROTEIN"/>
    <property type="match status" value="1"/>
</dbReference>
<protein>
    <recommendedName>
        <fullName evidence="8">Nuclear cap-binding protein subunit 2</fullName>
    </recommendedName>
    <alternativeName>
        <fullName evidence="8">20 kDa nuclear cap-binding protein</fullName>
    </alternativeName>
</protein>
<dbReference type="KEGG" id="tet:TTHERM_00471730"/>
<feature type="compositionally biased region" description="Polar residues" evidence="9">
    <location>
        <begin position="183"/>
        <end position="208"/>
    </location>
</feature>
<name>I7M6K8_TETTS</name>
<dbReference type="Proteomes" id="UP000009168">
    <property type="component" value="Unassembled WGS sequence"/>
</dbReference>
<evidence type="ECO:0000313" key="11">
    <source>
        <dbReference type="EMBL" id="EAR85394.1"/>
    </source>
</evidence>
<keyword evidence="6 8" id="KW-0539">Nucleus</keyword>
<evidence type="ECO:0000256" key="1">
    <source>
        <dbReference type="ARBA" id="ARBA00004123"/>
    </source>
</evidence>
<comment type="similarity">
    <text evidence="2 8">Belongs to the RRM NCBP2 family.</text>
</comment>
<evidence type="ECO:0000256" key="9">
    <source>
        <dbReference type="SAM" id="MobiDB-lite"/>
    </source>
</evidence>
<dbReference type="InterPro" id="IPR000504">
    <property type="entry name" value="RRM_dom"/>
</dbReference>
<dbReference type="EMBL" id="GG662622">
    <property type="protein sequence ID" value="EAR85394.1"/>
    <property type="molecule type" value="Genomic_DNA"/>
</dbReference>
<evidence type="ECO:0000256" key="3">
    <source>
        <dbReference type="ARBA" id="ARBA00022664"/>
    </source>
</evidence>
<evidence type="ECO:0000313" key="12">
    <source>
        <dbReference type="Proteomes" id="UP000009168"/>
    </source>
</evidence>
<dbReference type="PROSITE" id="PS50102">
    <property type="entry name" value="RRM"/>
    <property type="match status" value="1"/>
</dbReference>
<keyword evidence="12" id="KW-1185">Reference proteome</keyword>
<dbReference type="RefSeq" id="XP_001033057.1">
    <property type="nucleotide sequence ID" value="XM_001033057.3"/>
</dbReference>
<evidence type="ECO:0000256" key="2">
    <source>
        <dbReference type="ARBA" id="ARBA00010725"/>
    </source>
</evidence>
<keyword evidence="5 8" id="KW-0508">mRNA splicing</keyword>
<dbReference type="GO" id="GO:0000339">
    <property type="term" value="F:RNA cap binding"/>
    <property type="evidence" value="ECO:0007669"/>
    <property type="project" value="InterPro"/>
</dbReference>
<evidence type="ECO:0000259" key="10">
    <source>
        <dbReference type="PROSITE" id="PS50102"/>
    </source>
</evidence>
<dbReference type="GO" id="GO:0045292">
    <property type="term" value="P:mRNA cis splicing, via spliceosome"/>
    <property type="evidence" value="ECO:0007669"/>
    <property type="project" value="InterPro"/>
</dbReference>
<sequence>MASFLYDSLQPQSLYYDKKSELSEQDYKKRLETTTTVYVGNLHFQTRESALYELFSRAGQIKDLIMGINKEGQSAGFCFVVYHTHEEARIAVEYISQTKLNDRVIRVDWDYGFKEGRQFGRGMDGYQKRDQYRQQNDSGRHNIHQQWKERQQQQFQERSNSRGGFRGGNNYNQGQREGYKGRFNNNQGNHNFDENSQNRYKKSYNQFRNEQKERSNSSSPEYPKKKRQQQDDENDD</sequence>
<dbReference type="CDD" id="cd12240">
    <property type="entry name" value="RRM_NCBP2"/>
    <property type="match status" value="1"/>
</dbReference>
<feature type="region of interest" description="Disordered" evidence="9">
    <location>
        <begin position="120"/>
        <end position="236"/>
    </location>
</feature>
<dbReference type="InterPro" id="IPR034148">
    <property type="entry name" value="NCBP2_RRM"/>
</dbReference>
<evidence type="ECO:0000256" key="6">
    <source>
        <dbReference type="ARBA" id="ARBA00023242"/>
    </source>
</evidence>
<organism evidence="11 12">
    <name type="scientific">Tetrahymena thermophila (strain SB210)</name>
    <dbReference type="NCBI Taxonomy" id="312017"/>
    <lineage>
        <taxon>Eukaryota</taxon>
        <taxon>Sar</taxon>
        <taxon>Alveolata</taxon>
        <taxon>Ciliophora</taxon>
        <taxon>Intramacronucleata</taxon>
        <taxon>Oligohymenophorea</taxon>
        <taxon>Hymenostomatida</taxon>
        <taxon>Tetrahymenina</taxon>
        <taxon>Tetrahymenidae</taxon>
        <taxon>Tetrahymena</taxon>
    </lineage>
</organism>
<accession>I7M6K8</accession>
<evidence type="ECO:0000256" key="5">
    <source>
        <dbReference type="ARBA" id="ARBA00023187"/>
    </source>
</evidence>
<feature type="compositionally biased region" description="Low complexity" evidence="9">
    <location>
        <begin position="152"/>
        <end position="176"/>
    </location>
</feature>
<dbReference type="HOGENOM" id="CLU_070952_0_2_1"/>
<dbReference type="InterPro" id="IPR035979">
    <property type="entry name" value="RBD_domain_sf"/>
</dbReference>
<dbReference type="Pfam" id="PF00076">
    <property type="entry name" value="RRM_1"/>
    <property type="match status" value="1"/>
</dbReference>
<evidence type="ECO:0000256" key="4">
    <source>
        <dbReference type="ARBA" id="ARBA00022884"/>
    </source>
</evidence>
<dbReference type="InterPro" id="IPR012677">
    <property type="entry name" value="Nucleotide-bd_a/b_plait_sf"/>
</dbReference>
<comment type="subcellular location">
    <subcellularLocation>
        <location evidence="1 8">Nucleus</location>
    </subcellularLocation>
</comment>
<evidence type="ECO:0000256" key="8">
    <source>
        <dbReference type="RuleBase" id="RU364036"/>
    </source>
</evidence>
<dbReference type="Gene3D" id="3.30.70.330">
    <property type="match status" value="1"/>
</dbReference>
<dbReference type="GO" id="GO:0005846">
    <property type="term" value="C:nuclear cap binding complex"/>
    <property type="evidence" value="ECO:0007669"/>
    <property type="project" value="InterPro"/>
</dbReference>
<dbReference type="OrthoDB" id="311897at2759"/>